<keyword evidence="4 7" id="KW-0812">Transmembrane</keyword>
<keyword evidence="6 7" id="KW-0472">Membrane</keyword>
<dbReference type="PANTHER" id="PTHR30193">
    <property type="entry name" value="ABC TRANSPORTER PERMEASE PROTEIN"/>
    <property type="match status" value="1"/>
</dbReference>
<evidence type="ECO:0000256" key="7">
    <source>
        <dbReference type="RuleBase" id="RU363032"/>
    </source>
</evidence>
<reference evidence="10 11" key="1">
    <citation type="submission" date="2020-07" db="EMBL/GenBank/DDBJ databases">
        <title>Sequencing the genomes of 1000 actinobacteria strains.</title>
        <authorList>
            <person name="Klenk H.-P."/>
        </authorList>
    </citation>
    <scope>NUCLEOTIDE SEQUENCE [LARGE SCALE GENOMIC DNA]</scope>
    <source>
        <strain evidence="10 11">DSM 18448</strain>
    </source>
</reference>
<feature type="region of interest" description="Disordered" evidence="8">
    <location>
        <begin position="1"/>
        <end position="58"/>
    </location>
</feature>
<feature type="domain" description="ABC transmembrane type-1" evidence="9">
    <location>
        <begin position="124"/>
        <end position="338"/>
    </location>
</feature>
<evidence type="ECO:0000256" key="4">
    <source>
        <dbReference type="ARBA" id="ARBA00022692"/>
    </source>
</evidence>
<dbReference type="Proteomes" id="UP000579605">
    <property type="component" value="Unassembled WGS sequence"/>
</dbReference>
<keyword evidence="3" id="KW-1003">Cell membrane</keyword>
<feature type="transmembrane region" description="Helical" evidence="7">
    <location>
        <begin position="211"/>
        <end position="236"/>
    </location>
</feature>
<evidence type="ECO:0000313" key="10">
    <source>
        <dbReference type="EMBL" id="NYH91142.1"/>
    </source>
</evidence>
<dbReference type="Pfam" id="PF00528">
    <property type="entry name" value="BPD_transp_1"/>
    <property type="match status" value="1"/>
</dbReference>
<comment type="caution">
    <text evidence="10">The sequence shown here is derived from an EMBL/GenBank/DDBJ whole genome shotgun (WGS) entry which is preliminary data.</text>
</comment>
<protein>
    <submittedName>
        <fullName evidence="10">Multiple sugar transport system permease protein</fullName>
    </submittedName>
</protein>
<keyword evidence="5 7" id="KW-1133">Transmembrane helix</keyword>
<dbReference type="AlphaFoldDB" id="A0A852ZHL8"/>
<dbReference type="GO" id="GO:0055085">
    <property type="term" value="P:transmembrane transport"/>
    <property type="evidence" value="ECO:0007669"/>
    <property type="project" value="InterPro"/>
</dbReference>
<evidence type="ECO:0000259" key="9">
    <source>
        <dbReference type="PROSITE" id="PS50928"/>
    </source>
</evidence>
<evidence type="ECO:0000256" key="3">
    <source>
        <dbReference type="ARBA" id="ARBA00022475"/>
    </source>
</evidence>
<dbReference type="InterPro" id="IPR000515">
    <property type="entry name" value="MetI-like"/>
</dbReference>
<sequence length="349" mass="38317">MSEGDRGGLAAGDQRHQGTAGCADRSQQEAAGPAEMTVATDVAVRDRRDTGRAGRPAGTGRANPLAGWLFLSPSLLLFAVFILGPFMVGLGMSLFSYDLLTPPKFVGLDNFRRVVEDGLLLHSLRNTFVFAFASMVTHLAGGLLLAIAVNRGINKVLSYFVRTAVFFPFLISWAAVALLWKYVLDPTFGIFSYYLKELSIDPPGWFTDPAWALPSIIGIDFWHTIGYTFLIMLAGLQTVPSEMVEAARCDGANRFQTFFHITLPMMSPTMFFASVITFIGAFQIFDPIQIITRGGPNDSTISVVMYLYQTTFQAFQVGYGSTIALAVFVVIMGVTLLQFWGSRKWVHNA</sequence>
<feature type="compositionally biased region" description="Basic and acidic residues" evidence="8">
    <location>
        <begin position="43"/>
        <end position="52"/>
    </location>
</feature>
<evidence type="ECO:0000256" key="6">
    <source>
        <dbReference type="ARBA" id="ARBA00023136"/>
    </source>
</evidence>
<name>A0A852ZHL8_9ACTN</name>
<dbReference type="GO" id="GO:0005886">
    <property type="term" value="C:plasma membrane"/>
    <property type="evidence" value="ECO:0007669"/>
    <property type="project" value="UniProtKB-SubCell"/>
</dbReference>
<evidence type="ECO:0000313" key="11">
    <source>
        <dbReference type="Proteomes" id="UP000579605"/>
    </source>
</evidence>
<evidence type="ECO:0000256" key="5">
    <source>
        <dbReference type="ARBA" id="ARBA00022989"/>
    </source>
</evidence>
<gene>
    <name evidence="10" type="ORF">F4554_003780</name>
</gene>
<keyword evidence="10" id="KW-0762">Sugar transport</keyword>
<dbReference type="InterPro" id="IPR035906">
    <property type="entry name" value="MetI-like_sf"/>
</dbReference>
<evidence type="ECO:0000256" key="1">
    <source>
        <dbReference type="ARBA" id="ARBA00004651"/>
    </source>
</evidence>
<organism evidence="10 11">
    <name type="scientific">Actinopolymorpha rutila</name>
    <dbReference type="NCBI Taxonomy" id="446787"/>
    <lineage>
        <taxon>Bacteria</taxon>
        <taxon>Bacillati</taxon>
        <taxon>Actinomycetota</taxon>
        <taxon>Actinomycetes</taxon>
        <taxon>Propionibacteriales</taxon>
        <taxon>Actinopolymorphaceae</taxon>
        <taxon>Actinopolymorpha</taxon>
    </lineage>
</organism>
<dbReference type="PANTHER" id="PTHR30193:SF37">
    <property type="entry name" value="INNER MEMBRANE ABC TRANSPORTER PERMEASE PROTEIN YCJO"/>
    <property type="match status" value="1"/>
</dbReference>
<evidence type="ECO:0000256" key="8">
    <source>
        <dbReference type="SAM" id="MobiDB-lite"/>
    </source>
</evidence>
<dbReference type="SUPFAM" id="SSF161098">
    <property type="entry name" value="MetI-like"/>
    <property type="match status" value="1"/>
</dbReference>
<feature type="transmembrane region" description="Helical" evidence="7">
    <location>
        <begin position="257"/>
        <end position="285"/>
    </location>
</feature>
<keyword evidence="11" id="KW-1185">Reference proteome</keyword>
<feature type="transmembrane region" description="Helical" evidence="7">
    <location>
        <begin position="159"/>
        <end position="180"/>
    </location>
</feature>
<dbReference type="EMBL" id="JACBZH010000001">
    <property type="protein sequence ID" value="NYH91142.1"/>
    <property type="molecule type" value="Genomic_DNA"/>
</dbReference>
<comment type="similarity">
    <text evidence="7">Belongs to the binding-protein-dependent transport system permease family.</text>
</comment>
<feature type="transmembrane region" description="Helical" evidence="7">
    <location>
        <begin position="317"/>
        <end position="340"/>
    </location>
</feature>
<evidence type="ECO:0000256" key="2">
    <source>
        <dbReference type="ARBA" id="ARBA00022448"/>
    </source>
</evidence>
<dbReference type="PROSITE" id="PS50928">
    <property type="entry name" value="ABC_TM1"/>
    <property type="match status" value="1"/>
</dbReference>
<dbReference type="Gene3D" id="1.10.3720.10">
    <property type="entry name" value="MetI-like"/>
    <property type="match status" value="1"/>
</dbReference>
<dbReference type="InterPro" id="IPR051393">
    <property type="entry name" value="ABC_transporter_permease"/>
</dbReference>
<feature type="transmembrane region" description="Helical" evidence="7">
    <location>
        <begin position="75"/>
        <end position="97"/>
    </location>
</feature>
<accession>A0A852ZHL8</accession>
<proteinExistence type="inferred from homology"/>
<dbReference type="CDD" id="cd06261">
    <property type="entry name" value="TM_PBP2"/>
    <property type="match status" value="1"/>
</dbReference>
<comment type="subcellular location">
    <subcellularLocation>
        <location evidence="1 7">Cell membrane</location>
        <topology evidence="1 7">Multi-pass membrane protein</topology>
    </subcellularLocation>
</comment>
<feature type="transmembrane region" description="Helical" evidence="7">
    <location>
        <begin position="128"/>
        <end position="147"/>
    </location>
</feature>
<keyword evidence="2 7" id="KW-0813">Transport</keyword>